<dbReference type="Pfam" id="PF17018">
    <property type="entry name" value="MICSWaP"/>
    <property type="match status" value="1"/>
</dbReference>
<evidence type="ECO:0000313" key="2">
    <source>
        <dbReference type="EMBL" id="KRH92234.1"/>
    </source>
</evidence>
<comment type="caution">
    <text evidence="2">The sequence shown here is derived from an EMBL/GenBank/DDBJ whole genome shotgun (WGS) entry which is preliminary data.</text>
</comment>
<dbReference type="InterPro" id="IPR031513">
    <property type="entry name" value="MICSWaP"/>
</dbReference>
<keyword evidence="3" id="KW-1185">Reference proteome</keyword>
<dbReference type="VEuPathDB" id="MicrosporidiaDB:M153_9388000842"/>
<reference evidence="2 3" key="1">
    <citation type="submission" date="2015-07" db="EMBL/GenBank/DDBJ databases">
        <title>The genome of Pseudoloma neurophilia, a relevant intracellular parasite of the zebrafish.</title>
        <authorList>
            <person name="Ndikumana S."/>
            <person name="Pelin A."/>
            <person name="Sanders J."/>
            <person name="Corradi N."/>
        </authorList>
    </citation>
    <scope>NUCLEOTIDE SEQUENCE [LARGE SCALE GENOMIC DNA]</scope>
    <source>
        <strain evidence="2 3">MK1</strain>
    </source>
</reference>
<evidence type="ECO:0000256" key="1">
    <source>
        <dbReference type="SAM" id="SignalP"/>
    </source>
</evidence>
<dbReference type="EMBL" id="LGUB01001093">
    <property type="protein sequence ID" value="KRH92234.1"/>
    <property type="molecule type" value="Genomic_DNA"/>
</dbReference>
<protein>
    <submittedName>
        <fullName evidence="2">Uncharacterized protein</fullName>
    </submittedName>
</protein>
<feature type="chain" id="PRO_5006398900" evidence="1">
    <location>
        <begin position="31"/>
        <end position="237"/>
    </location>
</feature>
<sequence length="237" mass="26970">MLFSKIIMSVSLKNILVVLTLLNIFKCDNTNVLPSADTMTKVIKYKFYISPFAEAKYYNEGKNVEDLVNFVSSELERALNLYLEKSDRPTTIVFEPLFIKEIPPNIELDKCDTNLIELANILNNLLMETSDTSVIAMFSCPSLPYKDTFNTTGQEVPYITHELSPLCTTRTLLFMETEQPKFLAAVSTALMRAAGVNVSNPLMFEEVSNGDEGVRFDIRVSNESMERIKENRCFYNH</sequence>
<dbReference type="OrthoDB" id="2186354at2759"/>
<evidence type="ECO:0000313" key="3">
    <source>
        <dbReference type="Proteomes" id="UP000051530"/>
    </source>
</evidence>
<dbReference type="AlphaFoldDB" id="A0A0R0LSD4"/>
<accession>A0A0R0LSD4</accession>
<proteinExistence type="predicted"/>
<dbReference type="Proteomes" id="UP000051530">
    <property type="component" value="Unassembled WGS sequence"/>
</dbReference>
<keyword evidence="1" id="KW-0732">Signal</keyword>
<name>A0A0R0LSD4_9MICR</name>
<gene>
    <name evidence="2" type="ORF">M153_9388000842</name>
</gene>
<organism evidence="2 3">
    <name type="scientific">Pseudoloma neurophilia</name>
    <dbReference type="NCBI Taxonomy" id="146866"/>
    <lineage>
        <taxon>Eukaryota</taxon>
        <taxon>Fungi</taxon>
        <taxon>Fungi incertae sedis</taxon>
        <taxon>Microsporidia</taxon>
        <taxon>Pseudoloma</taxon>
    </lineage>
</organism>
<feature type="signal peptide" evidence="1">
    <location>
        <begin position="1"/>
        <end position="30"/>
    </location>
</feature>